<proteinExistence type="predicted"/>
<dbReference type="Gene3D" id="2.40.128.640">
    <property type="match status" value="1"/>
</dbReference>
<dbReference type="RefSeq" id="WP_092017257.1">
    <property type="nucleotide sequence ID" value="NZ_FOXH01000006.1"/>
</dbReference>
<dbReference type="AlphaFoldDB" id="A0A1I5TLN1"/>
<dbReference type="Pfam" id="PF04170">
    <property type="entry name" value="NlpE"/>
    <property type="match status" value="1"/>
</dbReference>
<dbReference type="EMBL" id="FOXH01000006">
    <property type="protein sequence ID" value="SFP83960.1"/>
    <property type="molecule type" value="Genomic_DNA"/>
</dbReference>
<dbReference type="STRING" id="1079859.SAMN04515674_106105"/>
<protein>
    <submittedName>
        <fullName evidence="1">Copper homeostasis protein (Lipoprotein)</fullName>
    </submittedName>
</protein>
<keyword evidence="1" id="KW-0449">Lipoprotein</keyword>
<dbReference type="Proteomes" id="UP000199306">
    <property type="component" value="Unassembled WGS sequence"/>
</dbReference>
<gene>
    <name evidence="1" type="ORF">SAMN04515674_106105</name>
</gene>
<name>A0A1I5TLN1_9BACT</name>
<dbReference type="OrthoDB" id="5348860at2"/>
<keyword evidence="2" id="KW-1185">Reference proteome</keyword>
<accession>A0A1I5TLN1</accession>
<evidence type="ECO:0000313" key="1">
    <source>
        <dbReference type="EMBL" id="SFP83960.1"/>
    </source>
</evidence>
<reference evidence="1 2" key="1">
    <citation type="submission" date="2016-10" db="EMBL/GenBank/DDBJ databases">
        <authorList>
            <person name="de Groot N.N."/>
        </authorList>
    </citation>
    <scope>NUCLEOTIDE SEQUENCE [LARGE SCALE GENOMIC DNA]</scope>
    <source>
        <strain evidence="2">E92,LMG 26720,CCM 7988</strain>
    </source>
</reference>
<dbReference type="InterPro" id="IPR007298">
    <property type="entry name" value="Cu-R_lipoprotein_NlpE"/>
</dbReference>
<evidence type="ECO:0000313" key="2">
    <source>
        <dbReference type="Proteomes" id="UP000199306"/>
    </source>
</evidence>
<organism evidence="1 2">
    <name type="scientific">Pseudarcicella hirudinis</name>
    <dbReference type="NCBI Taxonomy" id="1079859"/>
    <lineage>
        <taxon>Bacteria</taxon>
        <taxon>Pseudomonadati</taxon>
        <taxon>Bacteroidota</taxon>
        <taxon>Cytophagia</taxon>
        <taxon>Cytophagales</taxon>
        <taxon>Flectobacillaceae</taxon>
        <taxon>Pseudarcicella</taxon>
    </lineage>
</organism>
<sequence>MKNSMLLMLSLASMILWNCQKSNKKDGSSDTIRLESPIAKSRSEMKGFDSTKSFTSYKGILPCADCSGLETTLKISEDGQYFELSELYQGKGDQAFVETGNVNTERGFGKDEDATLYILNWDKAETEQRYFVRLSKKPGQLTMLDRSKNLIDSKFNYALTQVK</sequence>